<dbReference type="Proteomes" id="UP000321947">
    <property type="component" value="Unassembled WGS sequence"/>
</dbReference>
<dbReference type="EMBL" id="SSTD01018615">
    <property type="protein sequence ID" value="TYJ97747.1"/>
    <property type="molecule type" value="Genomic_DNA"/>
</dbReference>
<evidence type="ECO:0000313" key="2">
    <source>
        <dbReference type="Proteomes" id="UP000321947"/>
    </source>
</evidence>
<accession>A0A5D3BF46</accession>
<proteinExistence type="predicted"/>
<gene>
    <name evidence="1" type="ORF">E5676_scaffold1251G00500</name>
</gene>
<evidence type="ECO:0000313" key="1">
    <source>
        <dbReference type="EMBL" id="TYJ97747.1"/>
    </source>
</evidence>
<sequence>MKGLDQKLHHYGPIFNSYQRCLLKHLENLNKIKGVIIKDINLTHLPFADDILLFVQDNVESIKNLQFTIHLFEAASSLNINLIKTSISPINVNKERSDKVAKGWGINTIFLPITYLGMPLGGKPRTSSF</sequence>
<comment type="caution">
    <text evidence="1">The sequence shown here is derived from an EMBL/GenBank/DDBJ whole genome shotgun (WGS) entry which is preliminary data.</text>
</comment>
<reference evidence="1 2" key="1">
    <citation type="submission" date="2019-08" db="EMBL/GenBank/DDBJ databases">
        <title>Draft genome sequences of two oriental melons (Cucumis melo L. var makuwa).</title>
        <authorList>
            <person name="Kwon S.-Y."/>
        </authorList>
    </citation>
    <scope>NUCLEOTIDE SEQUENCE [LARGE SCALE GENOMIC DNA]</scope>
    <source>
        <strain evidence="2">cv. Chang Bougi</strain>
        <tissue evidence="1">Leaf</tissue>
    </source>
</reference>
<protein>
    <submittedName>
        <fullName evidence="1">LINE-1 retrotransposable element ORF2 protein</fullName>
    </submittedName>
</protein>
<name>A0A5D3BF46_CUCMM</name>
<organism evidence="1 2">
    <name type="scientific">Cucumis melo var. makuwa</name>
    <name type="common">Oriental melon</name>
    <dbReference type="NCBI Taxonomy" id="1194695"/>
    <lineage>
        <taxon>Eukaryota</taxon>
        <taxon>Viridiplantae</taxon>
        <taxon>Streptophyta</taxon>
        <taxon>Embryophyta</taxon>
        <taxon>Tracheophyta</taxon>
        <taxon>Spermatophyta</taxon>
        <taxon>Magnoliopsida</taxon>
        <taxon>eudicotyledons</taxon>
        <taxon>Gunneridae</taxon>
        <taxon>Pentapetalae</taxon>
        <taxon>rosids</taxon>
        <taxon>fabids</taxon>
        <taxon>Cucurbitales</taxon>
        <taxon>Cucurbitaceae</taxon>
        <taxon>Benincaseae</taxon>
        <taxon>Cucumis</taxon>
    </lineage>
</organism>
<dbReference type="AlphaFoldDB" id="A0A5D3BF46"/>